<dbReference type="InterPro" id="IPR038765">
    <property type="entry name" value="Papain-like_cys_pep_sf"/>
</dbReference>
<dbReference type="InterPro" id="IPR044934">
    <property type="entry name" value="Streptopain_sf"/>
</dbReference>
<dbReference type="Proteomes" id="UP000787419">
    <property type="component" value="Unassembled WGS sequence"/>
</dbReference>
<evidence type="ECO:0000313" key="1">
    <source>
        <dbReference type="EMBL" id="MBF1447305.1"/>
    </source>
</evidence>
<dbReference type="GO" id="GO:0006508">
    <property type="term" value="P:proteolysis"/>
    <property type="evidence" value="ECO:0007669"/>
    <property type="project" value="InterPro"/>
</dbReference>
<dbReference type="PROSITE" id="PS51257">
    <property type="entry name" value="PROKAR_LIPOPROTEIN"/>
    <property type="match status" value="1"/>
</dbReference>
<evidence type="ECO:0000313" key="2">
    <source>
        <dbReference type="Proteomes" id="UP000787419"/>
    </source>
</evidence>
<dbReference type="Pfam" id="PF01640">
    <property type="entry name" value="Peptidase_C10"/>
    <property type="match status" value="1"/>
</dbReference>
<sequence length="411" mass="46337">MKKIFLFLSLALLVSCNQEELPQKQTTPIVKENSFKVGKSDIEKVVNGYLQAGNTRSTNNACMIVGIDSINAQDNTTRGIQKESNPQNLLYFVKISDGSTIVIAGDKRAEPIYAHFNNIELKFLHGKLIEQEKLPESFLFMLGTAATSVYNRMTPDAPINSHWDQPETRSSKRYEESVPQKCNVRWGQGNPFNLQSPSSNGKYASNGRAAAGCVPIAVVQALTVLKNDFGVFKGYGLKTSWSKLKTKEYGYYFTSQSEKDDISNIIKRIAENIGTSYDKDGSAGTDTKKAMKFLGDYLGGMFSYDTDWNNISNNMKNNSYGLSFLSGKKRSNGWLWKKLGIDMPSSGHCMLLDGYKIMNGQTLYYINFGWNGSANGYYLYDDKTWKEDSPKQYDLMMKVYNFHIDTDYDDF</sequence>
<comment type="caution">
    <text evidence="1">The sequence shown here is derived from an EMBL/GenBank/DDBJ whole genome shotgun (WGS) entry which is preliminary data.</text>
</comment>
<dbReference type="InterPro" id="IPR000200">
    <property type="entry name" value="Peptidase_C10"/>
</dbReference>
<dbReference type="EMBL" id="JABZTM010000087">
    <property type="protein sequence ID" value="MBF1447305.1"/>
    <property type="molecule type" value="Genomic_DNA"/>
</dbReference>
<reference evidence="1" key="1">
    <citation type="submission" date="2020-04" db="EMBL/GenBank/DDBJ databases">
        <title>Deep metagenomics examines the oral microbiome during advanced dental caries in children, revealing novel taxa and co-occurrences with host molecules.</title>
        <authorList>
            <person name="Baker J.L."/>
            <person name="Morton J.T."/>
            <person name="Dinis M."/>
            <person name="Alvarez R."/>
            <person name="Tran N.C."/>
            <person name="Knight R."/>
            <person name="Edlund A."/>
        </authorList>
    </citation>
    <scope>NUCLEOTIDE SEQUENCE</scope>
    <source>
        <strain evidence="1">JCVI_32_bin.50</strain>
    </source>
</reference>
<organism evidence="1 2">
    <name type="scientific">Prevotella nigrescens</name>
    <dbReference type="NCBI Taxonomy" id="28133"/>
    <lineage>
        <taxon>Bacteria</taxon>
        <taxon>Pseudomonadati</taxon>
        <taxon>Bacteroidota</taxon>
        <taxon>Bacteroidia</taxon>
        <taxon>Bacteroidales</taxon>
        <taxon>Prevotellaceae</taxon>
        <taxon>Prevotella</taxon>
    </lineage>
</organism>
<dbReference type="AlphaFoldDB" id="A0A9D6AAQ7"/>
<protein>
    <submittedName>
        <fullName evidence="1">C10 family peptidase</fullName>
    </submittedName>
</protein>
<dbReference type="RefSeq" id="WP_099983734.1">
    <property type="nucleotide sequence ID" value="NZ_JABZTM010000087.1"/>
</dbReference>
<name>A0A9D6AAQ7_9BACT</name>
<dbReference type="SUPFAM" id="SSF54001">
    <property type="entry name" value="Cysteine proteinases"/>
    <property type="match status" value="1"/>
</dbReference>
<dbReference type="Gene3D" id="3.90.70.50">
    <property type="entry name" value="Peptidase C10, streptopain"/>
    <property type="match status" value="1"/>
</dbReference>
<gene>
    <name evidence="1" type="ORF">HXN55_08000</name>
</gene>
<dbReference type="GO" id="GO:0008234">
    <property type="term" value="F:cysteine-type peptidase activity"/>
    <property type="evidence" value="ECO:0007669"/>
    <property type="project" value="InterPro"/>
</dbReference>
<accession>A0A9D6AAQ7</accession>
<proteinExistence type="predicted"/>